<proteinExistence type="predicted"/>
<dbReference type="InterPro" id="IPR052035">
    <property type="entry name" value="ZnF_BED_domain_contain"/>
</dbReference>
<comment type="subcellular location">
    <subcellularLocation>
        <location evidence="1">Nucleus</location>
    </subcellularLocation>
</comment>
<dbReference type="EMBL" id="JARBHB010000004">
    <property type="protein sequence ID" value="KAJ8886215.1"/>
    <property type="molecule type" value="Genomic_DNA"/>
</dbReference>
<protein>
    <recommendedName>
        <fullName evidence="6">HAT C-terminal dimerisation domain-containing protein</fullName>
    </recommendedName>
</protein>
<sequence length="441" mass="50485">MITLDYQPFSVVEDHGFRKLMETLESRSQISSRKHFSRSVVPKLYSVTRRHMEQALNHDLETVKSMSLTIDLWTSRKQESYISVTNHYLNCDFEMKNCTLKCSHFPVQHTGSAIYHKLCQLTSNWSISLPLTQIPIYVVSDNARNMNSVLTGKPVEHRSCAAHSLQLAVSDAVAKAGLDSLLKTCRSIVGHYKHSTKSREMLQSLQKKLRLPEHSLIQMVDTRRNSTYIMLERLHEQKEAVAADLPHCGKECLTAQEWNLIAGYVTILQPLFLATKELCRENVPTLSMVRESFINYISSRTGEQGSGIRLARALLKSLTARFHYIRDSRTHLIATTLDPRFMCVIMENHEELQAKRLLIEVSKKNNVLHHAVIDRDGDPLEWWKSCRNYPHLAELTMHYLSILATSVASERLFSKAGLTISTRHQNLSSSLAEKFVFLHDN</sequence>
<feature type="domain" description="HAT C-terminal dimerisation" evidence="6">
    <location>
        <begin position="371"/>
        <end position="441"/>
    </location>
</feature>
<keyword evidence="5" id="KW-0539">Nucleus</keyword>
<reference evidence="7 8" key="1">
    <citation type="submission" date="2023-02" db="EMBL/GenBank/DDBJ databases">
        <title>LHISI_Scaffold_Assembly.</title>
        <authorList>
            <person name="Stuart O.P."/>
            <person name="Cleave R."/>
            <person name="Magrath M.J.L."/>
            <person name="Mikheyev A.S."/>
        </authorList>
    </citation>
    <scope>NUCLEOTIDE SEQUENCE [LARGE SCALE GENOMIC DNA]</scope>
    <source>
        <strain evidence="7">Daus_M_001</strain>
        <tissue evidence="7">Leg muscle</tissue>
    </source>
</reference>
<gene>
    <name evidence="7" type="ORF">PR048_012424</name>
</gene>
<dbReference type="Pfam" id="PF05699">
    <property type="entry name" value="Dimer_Tnp_hAT"/>
    <property type="match status" value="1"/>
</dbReference>
<dbReference type="SUPFAM" id="SSF53098">
    <property type="entry name" value="Ribonuclease H-like"/>
    <property type="match status" value="1"/>
</dbReference>
<dbReference type="InterPro" id="IPR012337">
    <property type="entry name" value="RNaseH-like_sf"/>
</dbReference>
<dbReference type="Proteomes" id="UP001159363">
    <property type="component" value="Chromosome X"/>
</dbReference>
<organism evidence="7 8">
    <name type="scientific">Dryococelus australis</name>
    <dbReference type="NCBI Taxonomy" id="614101"/>
    <lineage>
        <taxon>Eukaryota</taxon>
        <taxon>Metazoa</taxon>
        <taxon>Ecdysozoa</taxon>
        <taxon>Arthropoda</taxon>
        <taxon>Hexapoda</taxon>
        <taxon>Insecta</taxon>
        <taxon>Pterygota</taxon>
        <taxon>Neoptera</taxon>
        <taxon>Polyneoptera</taxon>
        <taxon>Phasmatodea</taxon>
        <taxon>Verophasmatodea</taxon>
        <taxon>Anareolatae</taxon>
        <taxon>Phasmatidae</taxon>
        <taxon>Eurycanthinae</taxon>
        <taxon>Dryococelus</taxon>
    </lineage>
</organism>
<evidence type="ECO:0000256" key="5">
    <source>
        <dbReference type="ARBA" id="ARBA00023242"/>
    </source>
</evidence>
<keyword evidence="8" id="KW-1185">Reference proteome</keyword>
<evidence type="ECO:0000313" key="8">
    <source>
        <dbReference type="Proteomes" id="UP001159363"/>
    </source>
</evidence>
<accession>A0ABQ9HPC2</accession>
<evidence type="ECO:0000256" key="1">
    <source>
        <dbReference type="ARBA" id="ARBA00004123"/>
    </source>
</evidence>
<evidence type="ECO:0000256" key="3">
    <source>
        <dbReference type="ARBA" id="ARBA00022771"/>
    </source>
</evidence>
<evidence type="ECO:0000313" key="7">
    <source>
        <dbReference type="EMBL" id="KAJ8886215.1"/>
    </source>
</evidence>
<dbReference type="PANTHER" id="PTHR46481">
    <property type="entry name" value="ZINC FINGER BED DOMAIN-CONTAINING PROTEIN 4"/>
    <property type="match status" value="1"/>
</dbReference>
<dbReference type="PANTHER" id="PTHR46481:SF10">
    <property type="entry name" value="ZINC FINGER BED DOMAIN-CONTAINING PROTEIN 39"/>
    <property type="match status" value="1"/>
</dbReference>
<keyword evidence="2" id="KW-0479">Metal-binding</keyword>
<evidence type="ECO:0000256" key="4">
    <source>
        <dbReference type="ARBA" id="ARBA00022833"/>
    </source>
</evidence>
<name>A0ABQ9HPC2_9NEOP</name>
<keyword evidence="4" id="KW-0862">Zinc</keyword>
<evidence type="ECO:0000259" key="6">
    <source>
        <dbReference type="Pfam" id="PF05699"/>
    </source>
</evidence>
<feature type="non-terminal residue" evidence="7">
    <location>
        <position position="441"/>
    </location>
</feature>
<dbReference type="InterPro" id="IPR008906">
    <property type="entry name" value="HATC_C_dom"/>
</dbReference>
<dbReference type="SUPFAM" id="SSF140996">
    <property type="entry name" value="Hermes dimerisation domain"/>
    <property type="match status" value="1"/>
</dbReference>
<comment type="caution">
    <text evidence="7">The sequence shown here is derived from an EMBL/GenBank/DDBJ whole genome shotgun (WGS) entry which is preliminary data.</text>
</comment>
<evidence type="ECO:0000256" key="2">
    <source>
        <dbReference type="ARBA" id="ARBA00022723"/>
    </source>
</evidence>
<keyword evidence="3" id="KW-0863">Zinc-finger</keyword>